<evidence type="ECO:0000256" key="1">
    <source>
        <dbReference type="ARBA" id="ARBA00009674"/>
    </source>
</evidence>
<dbReference type="Pfam" id="PF05871">
    <property type="entry name" value="ESCRT-II"/>
    <property type="match status" value="1"/>
</dbReference>
<keyword evidence="3" id="KW-0653">Protein transport</keyword>
<dbReference type="PANTHER" id="PTHR13149">
    <property type="entry name" value="VACUOLAR PROTEIN SORTING-ASSOCIATED PROTEIN VPS25"/>
    <property type="match status" value="1"/>
</dbReference>
<dbReference type="InterPro" id="IPR014041">
    <property type="entry name" value="ESCRT-II_cplx_Vps25-sub_N"/>
</dbReference>
<dbReference type="PANTHER" id="PTHR13149:SF0">
    <property type="entry name" value="VACUOLAR PROTEIN-SORTING-ASSOCIATED PROTEIN 25"/>
    <property type="match status" value="1"/>
</dbReference>
<comment type="similarity">
    <text evidence="1">Belongs to the VPS25 family.</text>
</comment>
<proteinExistence type="inferred from homology"/>
<protein>
    <submittedName>
        <fullName evidence="4">Vacuolar protein-sorting-associated protein 25</fullName>
    </submittedName>
</protein>
<dbReference type="Gene3D" id="1.10.10.570">
    <property type="entry name" value="Winged helix' DNA-binding domain. Chain C. Domain 1"/>
    <property type="match status" value="1"/>
</dbReference>
<dbReference type="OrthoDB" id="245150at2759"/>
<dbReference type="GO" id="GO:0043328">
    <property type="term" value="P:protein transport to vacuole involved in ubiquitin-dependent protein catabolic process via the multivesicular body sorting pathway"/>
    <property type="evidence" value="ECO:0007669"/>
    <property type="project" value="TreeGrafter"/>
</dbReference>
<organism evidence="4 5">
    <name type="scientific">Thanatephorus cucumeris (strain AG1-IB / isolate 7/3/14)</name>
    <name type="common">Lettuce bottom rot fungus</name>
    <name type="synonym">Rhizoctonia solani</name>
    <dbReference type="NCBI Taxonomy" id="1108050"/>
    <lineage>
        <taxon>Eukaryota</taxon>
        <taxon>Fungi</taxon>
        <taxon>Dikarya</taxon>
        <taxon>Basidiomycota</taxon>
        <taxon>Agaricomycotina</taxon>
        <taxon>Agaricomycetes</taxon>
        <taxon>Cantharellales</taxon>
        <taxon>Ceratobasidiaceae</taxon>
        <taxon>Rhizoctonia</taxon>
        <taxon>Rhizoctonia solani AG-1</taxon>
    </lineage>
</organism>
<reference evidence="4 5" key="1">
    <citation type="submission" date="2014-11" db="EMBL/GenBank/DDBJ databases">
        <authorList>
            <person name="Wibberg Daniel"/>
        </authorList>
    </citation>
    <scope>NUCLEOTIDE SEQUENCE [LARGE SCALE GENOMIC DNA]</scope>
    <source>
        <strain evidence="4">Rhizoctonia solani AG1-IB 7/3/14</strain>
    </source>
</reference>
<evidence type="ECO:0000256" key="3">
    <source>
        <dbReference type="ARBA" id="ARBA00022927"/>
    </source>
</evidence>
<accession>A0A0B7G023</accession>
<dbReference type="InterPro" id="IPR036388">
    <property type="entry name" value="WH-like_DNA-bd_sf"/>
</dbReference>
<dbReference type="GO" id="GO:0000814">
    <property type="term" value="C:ESCRT II complex"/>
    <property type="evidence" value="ECO:0007669"/>
    <property type="project" value="InterPro"/>
</dbReference>
<evidence type="ECO:0000313" key="4">
    <source>
        <dbReference type="EMBL" id="CEL61858.1"/>
    </source>
</evidence>
<dbReference type="SUPFAM" id="SSF46785">
    <property type="entry name" value="Winged helix' DNA-binding domain"/>
    <property type="match status" value="2"/>
</dbReference>
<gene>
    <name evidence="4" type="ORF">RSOLAG1IB_04608</name>
</gene>
<dbReference type="InterPro" id="IPR036390">
    <property type="entry name" value="WH_DNA-bd_sf"/>
</dbReference>
<dbReference type="GO" id="GO:0005198">
    <property type="term" value="F:structural molecule activity"/>
    <property type="evidence" value="ECO:0007669"/>
    <property type="project" value="TreeGrafter"/>
</dbReference>
<dbReference type="Gene3D" id="1.10.10.10">
    <property type="entry name" value="Winged helix-like DNA-binding domain superfamily/Winged helix DNA-binding domain"/>
    <property type="match status" value="1"/>
</dbReference>
<dbReference type="EMBL" id="LN679105">
    <property type="protein sequence ID" value="CEL61858.1"/>
    <property type="molecule type" value="Genomic_DNA"/>
</dbReference>
<dbReference type="GO" id="GO:0042803">
    <property type="term" value="F:protein homodimerization activity"/>
    <property type="evidence" value="ECO:0007669"/>
    <property type="project" value="TreeGrafter"/>
</dbReference>
<name>A0A0B7G023_THACB</name>
<dbReference type="STRING" id="1108050.A0A0B7G023"/>
<keyword evidence="5" id="KW-1185">Reference proteome</keyword>
<dbReference type="InterPro" id="IPR008570">
    <property type="entry name" value="ESCRT-II_cplx_Vps25-sub"/>
</dbReference>
<evidence type="ECO:0000313" key="5">
    <source>
        <dbReference type="Proteomes" id="UP000059188"/>
    </source>
</evidence>
<dbReference type="AlphaFoldDB" id="A0A0B7G023"/>
<evidence type="ECO:0000256" key="2">
    <source>
        <dbReference type="ARBA" id="ARBA00022448"/>
    </source>
</evidence>
<dbReference type="Proteomes" id="UP000059188">
    <property type="component" value="Unassembled WGS sequence"/>
</dbReference>
<keyword evidence="2" id="KW-0813">Transport</keyword>
<sequence length="252" mass="28484">MLTRRLFLPRSFGRDEDSSTPPPYSSSSSISVSELARLRAGIIYTASRLKWHADNLLYLSSVTDLVTGYTLPSIHSFAGLYSQQPNLTTESSSFEVWSKLITSYGRFKNLFVLRAEDASIKDGQWAEIFINPRIKRGLTERHLESILSRLVSNKLAEFEPPNQTRSVIVYWRKPEEWAEALHDWANQTGQFNTILTLYEIQNPDIPSAFTDIPLPLLRRAINILTTTSRAQFIDGTSGGHMGTAVRFFAGHT</sequence>